<organism evidence="4 5">
    <name type="scientific">Mariprofundus aestuarium</name>
    <dbReference type="NCBI Taxonomy" id="1921086"/>
    <lineage>
        <taxon>Bacteria</taxon>
        <taxon>Pseudomonadati</taxon>
        <taxon>Pseudomonadota</taxon>
        <taxon>Candidatius Mariprofundia</taxon>
        <taxon>Mariprofundales</taxon>
        <taxon>Mariprofundaceae</taxon>
        <taxon>Mariprofundus</taxon>
    </lineage>
</organism>
<keyword evidence="4" id="KW-0282">Flagellum</keyword>
<keyword evidence="5" id="KW-1185">Reference proteome</keyword>
<keyword evidence="3" id="KW-0810">Translation regulation</keyword>
<dbReference type="Gene3D" id="2.30.290.10">
    <property type="entry name" value="BH3618-like"/>
    <property type="match status" value="1"/>
</dbReference>
<dbReference type="GO" id="GO:0006417">
    <property type="term" value="P:regulation of translation"/>
    <property type="evidence" value="ECO:0007669"/>
    <property type="project" value="UniProtKB-KW"/>
</dbReference>
<dbReference type="KEGG" id="maes:Ga0123461_0168"/>
<dbReference type="GO" id="GO:0044780">
    <property type="term" value="P:bacterial-type flagellum assembly"/>
    <property type="evidence" value="ECO:0007669"/>
    <property type="project" value="InterPro"/>
</dbReference>
<keyword evidence="1" id="KW-0963">Cytoplasm</keyword>
<evidence type="ECO:0000256" key="2">
    <source>
        <dbReference type="ARBA" id="ARBA00022795"/>
    </source>
</evidence>
<dbReference type="EMBL" id="CP018799">
    <property type="protein sequence ID" value="ATX78621.1"/>
    <property type="molecule type" value="Genomic_DNA"/>
</dbReference>
<evidence type="ECO:0000256" key="1">
    <source>
        <dbReference type="ARBA" id="ARBA00022490"/>
    </source>
</evidence>
<keyword evidence="4" id="KW-0969">Cilium</keyword>
<keyword evidence="4" id="KW-0966">Cell projection</keyword>
<dbReference type="RefSeq" id="WP_100276613.1">
    <property type="nucleotide sequence ID" value="NZ_CP018799.1"/>
</dbReference>
<dbReference type="InterPro" id="IPR003775">
    <property type="entry name" value="Flagellar_assembly_factor_FliW"/>
</dbReference>
<evidence type="ECO:0000313" key="4">
    <source>
        <dbReference type="EMBL" id="ATX78621.1"/>
    </source>
</evidence>
<dbReference type="OrthoDB" id="5292867at2"/>
<gene>
    <name evidence="4" type="ORF">Ga0123461_0168</name>
</gene>
<sequence>MKGKSAGWKAKIEVDDAKLLSFPHGMVGFSEDREFVVLNSGTGDIVCLQSTKRPEASFLMTLWDNERLGSPPPLTPDQKATLKHSDDSQLLWFLVLNPFADKDWVLANLKAPVAMNLDRGIGMQCIQANPKLELRYQWMPQPSKADDKKAA</sequence>
<protein>
    <submittedName>
        <fullName evidence="4">Flagellar assembly factor FliW</fullName>
    </submittedName>
</protein>
<dbReference type="InterPro" id="IPR024046">
    <property type="entry name" value="Flagellar_assmbl_FliW_dom_sf"/>
</dbReference>
<keyword evidence="2" id="KW-1005">Bacterial flagellum biogenesis</keyword>
<reference evidence="4 5" key="1">
    <citation type="submission" date="2016-12" db="EMBL/GenBank/DDBJ databases">
        <title>Isolation and genomic insights into novel planktonic Zetaproteobacteria from stratified waters of the Chesapeake Bay.</title>
        <authorList>
            <person name="McAllister S.M."/>
            <person name="Kato S."/>
            <person name="Chan C.S."/>
            <person name="Chiu B.K."/>
            <person name="Field E.K."/>
        </authorList>
    </citation>
    <scope>NUCLEOTIDE SEQUENCE [LARGE SCALE GENOMIC DNA]</scope>
    <source>
        <strain evidence="4 5">CP-5</strain>
    </source>
</reference>
<dbReference type="SUPFAM" id="SSF141457">
    <property type="entry name" value="BH3618-like"/>
    <property type="match status" value="1"/>
</dbReference>
<dbReference type="AlphaFoldDB" id="A0A2K8KYP0"/>
<evidence type="ECO:0000313" key="5">
    <source>
        <dbReference type="Proteomes" id="UP000231701"/>
    </source>
</evidence>
<dbReference type="Proteomes" id="UP000231701">
    <property type="component" value="Chromosome"/>
</dbReference>
<accession>A0A2K8KYP0</accession>
<evidence type="ECO:0000256" key="3">
    <source>
        <dbReference type="ARBA" id="ARBA00022845"/>
    </source>
</evidence>
<proteinExistence type="predicted"/>
<dbReference type="Pfam" id="PF02623">
    <property type="entry name" value="FliW"/>
    <property type="match status" value="1"/>
</dbReference>
<dbReference type="PANTHER" id="PTHR39190:SF1">
    <property type="entry name" value="FLAGELLAR ASSEMBLY FACTOR FLIW"/>
    <property type="match status" value="1"/>
</dbReference>
<dbReference type="PANTHER" id="PTHR39190">
    <property type="entry name" value="FLAGELLAR ASSEMBLY FACTOR FLIW"/>
    <property type="match status" value="1"/>
</dbReference>
<name>A0A2K8KYP0_MARES</name>